<evidence type="ECO:0008006" key="3">
    <source>
        <dbReference type="Google" id="ProtNLM"/>
    </source>
</evidence>
<dbReference type="RefSeq" id="WP_015023347.1">
    <property type="nucleotide sequence ID" value="NC_018721.1"/>
</dbReference>
<dbReference type="EMBL" id="CP003879">
    <property type="protein sequence ID" value="AFU67730.1"/>
    <property type="molecule type" value="Genomic_DNA"/>
</dbReference>
<accession>K4IQF7</accession>
<dbReference type="AlphaFoldDB" id="K4IQF7"/>
<dbReference type="Proteomes" id="UP000008514">
    <property type="component" value="Chromosome"/>
</dbReference>
<gene>
    <name evidence="1" type="ordered locus">P700755_000725</name>
</gene>
<dbReference type="OrthoDB" id="825090at2"/>
<dbReference type="KEGG" id="ptq:P700755_000725"/>
<protein>
    <recommendedName>
        <fullName evidence="3">Tissue inhibitor of metalloproteinase</fullName>
    </recommendedName>
</protein>
<reference evidence="1" key="1">
    <citation type="submission" date="2006-03" db="EMBL/GenBank/DDBJ databases">
        <authorList>
            <person name="Bowman J."/>
            <person name="Ferriera S."/>
            <person name="Johnson J."/>
            <person name="Kravitz S."/>
            <person name="Halpern A."/>
            <person name="Remington K."/>
            <person name="Beeson K."/>
            <person name="Tran B."/>
            <person name="Rogers Y.-H."/>
            <person name="Friedman R."/>
            <person name="Venter J.C."/>
        </authorList>
    </citation>
    <scope>NUCLEOTIDE SEQUENCE [LARGE SCALE GENOMIC DNA]</scope>
    <source>
        <strain evidence="1">ATCC 700755</strain>
    </source>
</reference>
<proteinExistence type="predicted"/>
<keyword evidence="2" id="KW-1185">Reference proteome</keyword>
<sequence length="159" mass="18222">MKIIFFMLTLLIPTIESNKTNVFCDCFPFNTKSINGLKTRSDLIAIGRPIEKIKAKTDYEEEMIIFKIDSLIKGNKAIHTILINQNNAGNCAENFELSKEYLITGEEIKDVKFSDRIRQIDHSDESEKLLSEYHTISTNGCRSFELKSSFAEQFLADKN</sequence>
<reference evidence="1" key="2">
    <citation type="submission" date="2012-09" db="EMBL/GenBank/DDBJ databases">
        <title>The complete sequence of Psychroflexus torquis an extreme psychrophile from sea-ice that is stimulated by light.</title>
        <authorList>
            <person name="Feng S."/>
            <person name="Powell S.M."/>
            <person name="Bowman J.P."/>
        </authorList>
    </citation>
    <scope>NUCLEOTIDE SEQUENCE [LARGE SCALE GENOMIC DNA]</scope>
    <source>
        <strain evidence="1">ATCC 700755</strain>
    </source>
</reference>
<dbReference type="HOGENOM" id="CLU_1659307_0_0_10"/>
<name>K4IQF7_PSYTT</name>
<organism evidence="1 2">
    <name type="scientific">Psychroflexus torquis (strain ATCC 700755 / CIP 106069 / ACAM 623)</name>
    <dbReference type="NCBI Taxonomy" id="313595"/>
    <lineage>
        <taxon>Bacteria</taxon>
        <taxon>Pseudomonadati</taxon>
        <taxon>Bacteroidota</taxon>
        <taxon>Flavobacteriia</taxon>
        <taxon>Flavobacteriales</taxon>
        <taxon>Flavobacteriaceae</taxon>
        <taxon>Psychroflexus</taxon>
    </lineage>
</organism>
<dbReference type="eggNOG" id="ENOG5030PIM">
    <property type="taxonomic scope" value="Bacteria"/>
</dbReference>
<evidence type="ECO:0000313" key="1">
    <source>
        <dbReference type="EMBL" id="AFU67730.1"/>
    </source>
</evidence>
<evidence type="ECO:0000313" key="2">
    <source>
        <dbReference type="Proteomes" id="UP000008514"/>
    </source>
</evidence>